<evidence type="ECO:0000259" key="3">
    <source>
        <dbReference type="Pfam" id="PF06808"/>
    </source>
</evidence>
<dbReference type="EMBL" id="JBHUMP010000030">
    <property type="protein sequence ID" value="MFD2741551.1"/>
    <property type="molecule type" value="Genomic_DNA"/>
</dbReference>
<evidence type="ECO:0000256" key="2">
    <source>
        <dbReference type="SAM" id="Phobius"/>
    </source>
</evidence>
<dbReference type="Proteomes" id="UP001597474">
    <property type="component" value="Unassembled WGS sequence"/>
</dbReference>
<feature type="transmembrane region" description="Helical" evidence="2">
    <location>
        <begin position="210"/>
        <end position="232"/>
    </location>
</feature>
<dbReference type="RefSeq" id="WP_386375978.1">
    <property type="nucleotide sequence ID" value="NZ_JBHUMP010000030.1"/>
</dbReference>
<feature type="domain" description="TRAP C4-dicarboxylate transport system permease DctM subunit" evidence="3">
    <location>
        <begin position="195"/>
        <end position="661"/>
    </location>
</feature>
<feature type="transmembrane region" description="Helical" evidence="2">
    <location>
        <begin position="576"/>
        <end position="594"/>
    </location>
</feature>
<dbReference type="InterPro" id="IPR010656">
    <property type="entry name" value="DctM"/>
</dbReference>
<feature type="transmembrane region" description="Helical" evidence="2">
    <location>
        <begin position="517"/>
        <end position="538"/>
    </location>
</feature>
<keyword evidence="1" id="KW-1003">Cell membrane</keyword>
<comment type="function">
    <text evidence="1">Part of the tripartite ATP-independent periplasmic (TRAP) transport system.</text>
</comment>
<dbReference type="NCBIfam" id="TIGR02123">
    <property type="entry name" value="TRAP_fused"/>
    <property type="match status" value="1"/>
</dbReference>
<keyword evidence="2" id="KW-1133">Transmembrane helix</keyword>
<feature type="transmembrane region" description="Helical" evidence="2">
    <location>
        <begin position="666"/>
        <end position="686"/>
    </location>
</feature>
<comment type="subcellular location">
    <subcellularLocation>
        <location evidence="1">Cell inner membrane</location>
        <topology evidence="1">Multi-pass membrane protein</topology>
    </subcellularLocation>
</comment>
<keyword evidence="5" id="KW-1185">Reference proteome</keyword>
<feature type="transmembrane region" description="Helical" evidence="2">
    <location>
        <begin position="491"/>
        <end position="511"/>
    </location>
</feature>
<feature type="transmembrane region" description="Helical" evidence="2">
    <location>
        <begin position="41"/>
        <end position="61"/>
    </location>
</feature>
<evidence type="ECO:0000256" key="1">
    <source>
        <dbReference type="RuleBase" id="RU369079"/>
    </source>
</evidence>
<feature type="transmembrane region" description="Helical" evidence="2">
    <location>
        <begin position="124"/>
        <end position="141"/>
    </location>
</feature>
<dbReference type="PANTHER" id="PTHR43849">
    <property type="entry name" value="BLL3936 PROTEIN"/>
    <property type="match status" value="1"/>
</dbReference>
<evidence type="ECO:0000313" key="4">
    <source>
        <dbReference type="EMBL" id="MFD2741551.1"/>
    </source>
</evidence>
<dbReference type="PANTHER" id="PTHR43849:SF2">
    <property type="entry name" value="BLL3936 PROTEIN"/>
    <property type="match status" value="1"/>
</dbReference>
<reference evidence="5" key="1">
    <citation type="journal article" date="2019" name="Int. J. Syst. Evol. Microbiol.">
        <title>The Global Catalogue of Microorganisms (GCM) 10K type strain sequencing project: providing services to taxonomists for standard genome sequencing and annotation.</title>
        <authorList>
            <consortium name="The Broad Institute Genomics Platform"/>
            <consortium name="The Broad Institute Genome Sequencing Center for Infectious Disease"/>
            <person name="Wu L."/>
            <person name="Ma J."/>
        </authorList>
    </citation>
    <scope>NUCLEOTIDE SEQUENCE [LARGE SCALE GENOMIC DNA]</scope>
    <source>
        <strain evidence="5">TISTR 2562</strain>
    </source>
</reference>
<proteinExistence type="predicted"/>
<comment type="caution">
    <text evidence="4">The sequence shown here is derived from an EMBL/GenBank/DDBJ whole genome shotgun (WGS) entry which is preliminary data.</text>
</comment>
<keyword evidence="1" id="KW-0813">Transport</keyword>
<feature type="transmembrane region" description="Helical" evidence="2">
    <location>
        <begin position="153"/>
        <end position="174"/>
    </location>
</feature>
<keyword evidence="2" id="KW-0812">Transmembrane</keyword>
<accession>A0ABW5U8S6</accession>
<feature type="transmembrane region" description="Helical" evidence="2">
    <location>
        <begin position="698"/>
        <end position="727"/>
    </location>
</feature>
<evidence type="ECO:0000313" key="5">
    <source>
        <dbReference type="Proteomes" id="UP001597474"/>
    </source>
</evidence>
<keyword evidence="1" id="KW-0997">Cell inner membrane</keyword>
<feature type="transmembrane region" description="Helical" evidence="2">
    <location>
        <begin position="67"/>
        <end position="84"/>
    </location>
</feature>
<keyword evidence="2" id="KW-0472">Membrane</keyword>
<feature type="transmembrane region" description="Helical" evidence="2">
    <location>
        <begin position="550"/>
        <end position="570"/>
    </location>
</feature>
<dbReference type="Pfam" id="PF06808">
    <property type="entry name" value="DctM"/>
    <property type="match status" value="1"/>
</dbReference>
<organism evidence="4 5">
    <name type="scientific">Sulfitobacter aestuarii</name>
    <dbReference type="NCBI Taxonomy" id="2161676"/>
    <lineage>
        <taxon>Bacteria</taxon>
        <taxon>Pseudomonadati</taxon>
        <taxon>Pseudomonadota</taxon>
        <taxon>Alphaproteobacteria</taxon>
        <taxon>Rhodobacterales</taxon>
        <taxon>Roseobacteraceae</taxon>
        <taxon>Sulfitobacter</taxon>
    </lineage>
</organism>
<protein>
    <submittedName>
        <fullName evidence="4">TRAP transporter permease</fullName>
    </submittedName>
</protein>
<feature type="transmembrane region" description="Helical" evidence="2">
    <location>
        <begin position="252"/>
        <end position="275"/>
    </location>
</feature>
<dbReference type="InterPro" id="IPR011853">
    <property type="entry name" value="TRAP_DctM-Dct_fused"/>
</dbReference>
<feature type="transmembrane region" description="Helical" evidence="2">
    <location>
        <begin position="448"/>
        <end position="470"/>
    </location>
</feature>
<feature type="transmembrane region" description="Helical" evidence="2">
    <location>
        <begin position="420"/>
        <end position="442"/>
    </location>
</feature>
<sequence length="738" mass="78928">MTEQTQRSVSEDRELSADEIEALVREYDSESNFRNLIGPTALLVTVLSVTLSLFHVYTAGFGLLNEVTHRTIHLTFVMGLVFLVFPRRRAEPTRRLWIDSAIFGAFYLYITYDLVRALPASSLTYLFGAAMVALTVLTLPLKGRGLPGSKVALRDWLFAILGAGFSLYLVVFFRDVFIVNVGDPRPQEYMVGLIAIIMTLEATRRTMGPTLAFIGVFCVIYALFGPYMPGILGHRGYNILRIINHLFVGTEGIYGVAVGVVATYVFHFVLFGILAQMSGLGQLFIDLATIVAGRASGGSAKVSVVSSGFFGMISGSPIANTVTTGAFTIPLMKKSGFTPRFAGAIEASASCGGQVTPPIMGASAFVMTEMLGVPYNEIILIAIIPAAFHYLAILLMVHLEAKRLGLSGLSSDKIPQFKAVLKKSWHLFIPLIVMVGLLLMQYTPFLAAFWGIILTIVFSYVPALMHALGNTDMDRSTVLTPPRLVRGFEDGAKFALAIGAACACVGFLLGITTLTGLGFKFSAAVVQLAYDLAGFVTAMDFTGLLSEKSLALFFGLVFVAIACIIMGAGIPTTPTYIILASIAAPALLEFDIPLIATHFFVFYFGVLADVTPPVALAAYAAAGLARSEPMTTGTTAFRLSMGKALVPFMFIYAPSLLFVNFNAVEFVAALVSGVICIVALSAAYIGHFRATLGKLDKLALSIGGLLLISTDWLTMAIGAALVGGVFLRNSRAASAVVS</sequence>
<gene>
    <name evidence="4" type="ORF">ACFSUD_18445</name>
</gene>
<feature type="transmembrane region" description="Helical" evidence="2">
    <location>
        <begin position="641"/>
        <end position="659"/>
    </location>
</feature>
<name>A0ABW5U8S6_9RHOB</name>
<feature type="transmembrane region" description="Helical" evidence="2">
    <location>
        <begin position="378"/>
        <end position="399"/>
    </location>
</feature>
<feature type="transmembrane region" description="Helical" evidence="2">
    <location>
        <begin position="601"/>
        <end position="621"/>
    </location>
</feature>